<evidence type="ECO:0000256" key="1">
    <source>
        <dbReference type="SAM" id="Phobius"/>
    </source>
</evidence>
<organism evidence="2 3">
    <name type="scientific">Dyella lutea</name>
    <dbReference type="NCBI Taxonomy" id="2950441"/>
    <lineage>
        <taxon>Bacteria</taxon>
        <taxon>Pseudomonadati</taxon>
        <taxon>Pseudomonadota</taxon>
        <taxon>Gammaproteobacteria</taxon>
        <taxon>Lysobacterales</taxon>
        <taxon>Rhodanobacteraceae</taxon>
        <taxon>Dyella</taxon>
    </lineage>
</organism>
<dbReference type="PANTHER" id="PTHR38684">
    <property type="entry name" value="PROTEIN AMPE"/>
    <property type="match status" value="1"/>
</dbReference>
<reference evidence="2 3" key="1">
    <citation type="submission" date="2022-06" db="EMBL/GenBank/DDBJ databases">
        <title>Dyella sp. Sa strain:Sa Genome sequencing.</title>
        <authorList>
            <person name="Park S."/>
        </authorList>
    </citation>
    <scope>NUCLEOTIDE SEQUENCE [LARGE SCALE GENOMIC DNA]</scope>
    <source>
        <strain evidence="2 3">Sa</strain>
    </source>
</reference>
<dbReference type="PANTHER" id="PTHR38684:SF1">
    <property type="entry name" value="PROTEIN AMPE"/>
    <property type="match status" value="1"/>
</dbReference>
<dbReference type="InterPro" id="IPR052966">
    <property type="entry name" value="Beta-lactamase_Reg"/>
</dbReference>
<gene>
    <name evidence="2" type="ORF">NC595_00820</name>
</gene>
<keyword evidence="1" id="KW-0472">Membrane</keyword>
<evidence type="ECO:0000313" key="2">
    <source>
        <dbReference type="EMBL" id="MCP1372598.1"/>
    </source>
</evidence>
<feature type="transmembrane region" description="Helical" evidence="1">
    <location>
        <begin position="143"/>
        <end position="161"/>
    </location>
</feature>
<comment type="caution">
    <text evidence="2">The sequence shown here is derived from an EMBL/GenBank/DDBJ whole genome shotgun (WGS) entry which is preliminary data.</text>
</comment>
<sequence>MAIRLLAALLALGLLHLLPGLARWHTDGVLRRWSLALRDMTGIGRVAVLVGVPVVIVLAVTVALRHAWLGDLARLAFEVAVLLLCFGPRAFESDLEAVLGAPDRPGRETAAQALSEDGEHVAWTAHAFGEAIAFAALRRRFGVLLWFFLFGPAGALLYYLARRLGRDDSMPLDEASRESARRLGNALDWIPAQLLVFTLAVVGHWDAVMAAWQRWRTQAGAAHWYREEPRFLADAACADIAVEIEAGDGYAEERSDPLLELVRMRSAFLRALVAWMSVVALVVMGGWLT</sequence>
<keyword evidence="1" id="KW-1133">Transmembrane helix</keyword>
<evidence type="ECO:0000313" key="3">
    <source>
        <dbReference type="Proteomes" id="UP001204615"/>
    </source>
</evidence>
<accession>A0ABT1F7Z0</accession>
<proteinExistence type="predicted"/>
<dbReference type="Proteomes" id="UP001204615">
    <property type="component" value="Unassembled WGS sequence"/>
</dbReference>
<name>A0ABT1F7Z0_9GAMM</name>
<keyword evidence="3" id="KW-1185">Reference proteome</keyword>
<keyword evidence="1" id="KW-0812">Transmembrane</keyword>
<feature type="transmembrane region" description="Helical" evidence="1">
    <location>
        <begin position="46"/>
        <end position="64"/>
    </location>
</feature>
<feature type="transmembrane region" description="Helical" evidence="1">
    <location>
        <begin position="189"/>
        <end position="208"/>
    </location>
</feature>
<dbReference type="EMBL" id="JAMZEK010000001">
    <property type="protein sequence ID" value="MCP1372598.1"/>
    <property type="molecule type" value="Genomic_DNA"/>
</dbReference>
<protein>
    <submittedName>
        <fullName evidence="2">Beta-lactamase induction protein</fullName>
    </submittedName>
</protein>
<dbReference type="RefSeq" id="WP_253564233.1">
    <property type="nucleotide sequence ID" value="NZ_JAMZEK010000001.1"/>
</dbReference>
<feature type="transmembrane region" description="Helical" evidence="1">
    <location>
        <begin position="267"/>
        <end position="288"/>
    </location>
</feature>